<dbReference type="RefSeq" id="WP_116852876.1">
    <property type="nucleotide sequence ID" value="NZ_QTJV01000002.1"/>
</dbReference>
<proteinExistence type="predicted"/>
<keyword evidence="1" id="KW-1133">Transmembrane helix</keyword>
<dbReference type="AlphaFoldDB" id="A0A3E1P5X9"/>
<dbReference type="OrthoDB" id="680458at2"/>
<evidence type="ECO:0000256" key="1">
    <source>
        <dbReference type="SAM" id="Phobius"/>
    </source>
</evidence>
<dbReference type="Proteomes" id="UP000261174">
    <property type="component" value="Unassembled WGS sequence"/>
</dbReference>
<evidence type="ECO:0000313" key="2">
    <source>
        <dbReference type="EMBL" id="RFM35398.1"/>
    </source>
</evidence>
<name>A0A3E1P5X9_9BACT</name>
<keyword evidence="1" id="KW-0472">Membrane</keyword>
<keyword evidence="1" id="KW-0812">Transmembrane</keyword>
<evidence type="ECO:0000313" key="3">
    <source>
        <dbReference type="Proteomes" id="UP000261174"/>
    </source>
</evidence>
<accession>A0A3E1P5X9</accession>
<gene>
    <name evidence="2" type="ORF">DXN04_08385</name>
</gene>
<sequence length="82" mass="9437">MKRIAFAFATIGTVFAILAQYAITNDWAWFRVFHTLGFIGYILIISAAAFFSLMFIHQLSRDEKVRMRNRSIDMDIDGSIDV</sequence>
<keyword evidence="3" id="KW-1185">Reference proteome</keyword>
<organism evidence="2 3">
    <name type="scientific">Chitinophaga silvisoli</name>
    <dbReference type="NCBI Taxonomy" id="2291814"/>
    <lineage>
        <taxon>Bacteria</taxon>
        <taxon>Pseudomonadati</taxon>
        <taxon>Bacteroidota</taxon>
        <taxon>Chitinophagia</taxon>
        <taxon>Chitinophagales</taxon>
        <taxon>Chitinophagaceae</taxon>
        <taxon>Chitinophaga</taxon>
    </lineage>
</organism>
<feature type="transmembrane region" description="Helical" evidence="1">
    <location>
        <begin position="35"/>
        <end position="56"/>
    </location>
</feature>
<comment type="caution">
    <text evidence="2">The sequence shown here is derived from an EMBL/GenBank/DDBJ whole genome shotgun (WGS) entry which is preliminary data.</text>
</comment>
<reference evidence="2 3" key="1">
    <citation type="submission" date="2018-08" db="EMBL/GenBank/DDBJ databases">
        <title>Chitinophaga sp. K20C18050901, a novel bacterium isolated from forest soil.</title>
        <authorList>
            <person name="Wang C."/>
        </authorList>
    </citation>
    <scope>NUCLEOTIDE SEQUENCE [LARGE SCALE GENOMIC DNA]</scope>
    <source>
        <strain evidence="2 3">K20C18050901</strain>
    </source>
</reference>
<dbReference type="EMBL" id="QTJV01000002">
    <property type="protein sequence ID" value="RFM35398.1"/>
    <property type="molecule type" value="Genomic_DNA"/>
</dbReference>
<protein>
    <submittedName>
        <fullName evidence="2">Uncharacterized protein</fullName>
    </submittedName>
</protein>